<keyword evidence="7" id="KW-0067">ATP-binding</keyword>
<dbReference type="InterPro" id="IPR011545">
    <property type="entry name" value="DEAD/DEAH_box_helicase_dom"/>
</dbReference>
<dbReference type="InterPro" id="IPR025696">
    <property type="entry name" value="Beta-barrel_MTR4"/>
</dbReference>
<proteinExistence type="inferred from homology"/>
<dbReference type="CDD" id="cd18795">
    <property type="entry name" value="SF2_C_Ski2"/>
    <property type="match status" value="1"/>
</dbReference>
<feature type="domain" description="Helicase ATP-binding" evidence="10">
    <location>
        <begin position="306"/>
        <end position="464"/>
    </location>
</feature>
<accession>A0AAJ8LWZ7</accession>
<evidence type="ECO:0000313" key="13">
    <source>
        <dbReference type="Proteomes" id="UP000094043"/>
    </source>
</evidence>
<dbReference type="AlphaFoldDB" id="A0AAJ8LWZ7"/>
<dbReference type="Gene3D" id="1.20.1500.20">
    <property type="match status" value="1"/>
</dbReference>
<dbReference type="Pfam" id="PF00271">
    <property type="entry name" value="Helicase_C"/>
    <property type="match status" value="1"/>
</dbReference>
<comment type="similarity">
    <text evidence="2">Belongs to the helicase family. SKI2 subfamily.</text>
</comment>
<dbReference type="FunFam" id="3.40.50.300:FF:000354">
    <property type="entry name" value="ATP-dependent RNA helicase SKI2"/>
    <property type="match status" value="1"/>
</dbReference>
<dbReference type="Proteomes" id="UP000094043">
    <property type="component" value="Chromosome 1"/>
</dbReference>
<reference evidence="12" key="3">
    <citation type="submission" date="2024-01" db="EMBL/GenBank/DDBJ databases">
        <authorList>
            <person name="Coelho M.A."/>
            <person name="David-Palma M."/>
            <person name="Shea T."/>
            <person name="Sun S."/>
            <person name="Cuomo C.A."/>
            <person name="Heitman J."/>
        </authorList>
    </citation>
    <scope>NUCLEOTIDE SEQUENCE</scope>
    <source>
        <strain evidence="12">CBS 7841</strain>
    </source>
</reference>
<dbReference type="InterPro" id="IPR048392">
    <property type="entry name" value="MTR4-like_stalk"/>
</dbReference>
<dbReference type="SMART" id="SM00490">
    <property type="entry name" value="HELICc"/>
    <property type="match status" value="1"/>
</dbReference>
<evidence type="ECO:0000259" key="11">
    <source>
        <dbReference type="PROSITE" id="PS51194"/>
    </source>
</evidence>
<evidence type="ECO:0008006" key="14">
    <source>
        <dbReference type="Google" id="ProtNLM"/>
    </source>
</evidence>
<dbReference type="Pfam" id="PF17911">
    <property type="entry name" value="Ski2_N"/>
    <property type="match status" value="1"/>
</dbReference>
<dbReference type="InterPro" id="IPR012961">
    <property type="entry name" value="Ski2/MTR4_C"/>
</dbReference>
<keyword evidence="4" id="KW-0547">Nucleotide-binding</keyword>
<dbReference type="Pfam" id="PF21408">
    <property type="entry name" value="MTR4-like_stalk"/>
    <property type="match status" value="1"/>
</dbReference>
<feature type="domain" description="Helicase C-terminal" evidence="11">
    <location>
        <begin position="602"/>
        <end position="797"/>
    </location>
</feature>
<evidence type="ECO:0000256" key="6">
    <source>
        <dbReference type="ARBA" id="ARBA00022806"/>
    </source>
</evidence>
<dbReference type="FunFam" id="3.40.50.300:FF:000987">
    <property type="entry name" value="DEAD/DEAH box RNA helicase"/>
    <property type="match status" value="1"/>
</dbReference>
<dbReference type="InterPro" id="IPR027417">
    <property type="entry name" value="P-loop_NTPase"/>
</dbReference>
<dbReference type="RefSeq" id="XP_066065584.1">
    <property type="nucleotide sequence ID" value="XM_066209487.1"/>
</dbReference>
<reference evidence="12" key="1">
    <citation type="submission" date="2016-06" db="EMBL/GenBank/DDBJ databases">
        <authorList>
            <person name="Cuomo C."/>
            <person name="Litvintseva A."/>
            <person name="Heitman J."/>
            <person name="Chen Y."/>
            <person name="Sun S."/>
            <person name="Springer D."/>
            <person name="Dromer F."/>
            <person name="Young S."/>
            <person name="Zeng Q."/>
            <person name="Chapman S."/>
            <person name="Gujja S."/>
            <person name="Saif S."/>
            <person name="Birren B."/>
        </authorList>
    </citation>
    <scope>NUCLEOTIDE SEQUENCE</scope>
    <source>
        <strain evidence="12">CBS 7841</strain>
    </source>
</reference>
<dbReference type="Pfam" id="PF08148">
    <property type="entry name" value="DSHCT"/>
    <property type="match status" value="1"/>
</dbReference>
<dbReference type="InterPro" id="IPR040801">
    <property type="entry name" value="Ski2_N"/>
</dbReference>
<comment type="subcellular location">
    <subcellularLocation>
        <location evidence="1">Cytoplasm</location>
    </subcellularLocation>
</comment>
<dbReference type="FunFam" id="1.10.3380.30:FF:000001">
    <property type="entry name" value="Ski2 ATP-dependent RNA helicase"/>
    <property type="match status" value="1"/>
</dbReference>
<dbReference type="InterPro" id="IPR001650">
    <property type="entry name" value="Helicase_C-like"/>
</dbReference>
<evidence type="ECO:0000256" key="5">
    <source>
        <dbReference type="ARBA" id="ARBA00022801"/>
    </source>
</evidence>
<dbReference type="KEGG" id="cdep:91084235"/>
<dbReference type="GO" id="GO:0016787">
    <property type="term" value="F:hydrolase activity"/>
    <property type="evidence" value="ECO:0007669"/>
    <property type="project" value="UniProtKB-KW"/>
</dbReference>
<name>A0AAJ8LWZ7_9TREE</name>
<keyword evidence="3" id="KW-0963">Cytoplasm</keyword>
<dbReference type="InterPro" id="IPR014001">
    <property type="entry name" value="Helicase_ATP-bd"/>
</dbReference>
<keyword evidence="6" id="KW-0347">Helicase</keyword>
<feature type="compositionally biased region" description="Gly residues" evidence="9">
    <location>
        <begin position="555"/>
        <end position="569"/>
    </location>
</feature>
<evidence type="ECO:0000256" key="2">
    <source>
        <dbReference type="ARBA" id="ARBA00010140"/>
    </source>
</evidence>
<dbReference type="Gene3D" id="3.40.50.300">
    <property type="entry name" value="P-loop containing nucleotide triphosphate hydrolases"/>
    <property type="match status" value="2"/>
</dbReference>
<dbReference type="SUPFAM" id="SSF52540">
    <property type="entry name" value="P-loop containing nucleoside triphosphate hydrolases"/>
    <property type="match status" value="1"/>
</dbReference>
<dbReference type="PANTHER" id="PTHR12131:SF1">
    <property type="entry name" value="ATP-DEPENDENT RNA HELICASE SUPV3L1, MITOCHONDRIAL-RELATED"/>
    <property type="match status" value="1"/>
</dbReference>
<dbReference type="EMBL" id="CP143784">
    <property type="protein sequence ID" value="WVN84883.1"/>
    <property type="molecule type" value="Genomic_DNA"/>
</dbReference>
<dbReference type="PIRSF" id="PIRSF005198">
    <property type="entry name" value="Antiviral_helicase_SKI2"/>
    <property type="match status" value="1"/>
</dbReference>
<dbReference type="PANTHER" id="PTHR12131">
    <property type="entry name" value="ATP-DEPENDENT RNA AND DNA HELICASE"/>
    <property type="match status" value="1"/>
</dbReference>
<evidence type="ECO:0000256" key="1">
    <source>
        <dbReference type="ARBA" id="ARBA00004496"/>
    </source>
</evidence>
<feature type="region of interest" description="Disordered" evidence="9">
    <location>
        <begin position="525"/>
        <end position="590"/>
    </location>
</feature>
<dbReference type="GO" id="GO:0055087">
    <property type="term" value="C:Ski complex"/>
    <property type="evidence" value="ECO:0007669"/>
    <property type="project" value="TreeGrafter"/>
</dbReference>
<dbReference type="GO" id="GO:0070478">
    <property type="term" value="P:nuclear-transcribed mRNA catabolic process, 3'-5' exonucleolytic nonsense-mediated decay"/>
    <property type="evidence" value="ECO:0007669"/>
    <property type="project" value="TreeGrafter"/>
</dbReference>
<organism evidence="12 13">
    <name type="scientific">Cryptococcus depauperatus CBS 7841</name>
    <dbReference type="NCBI Taxonomy" id="1295531"/>
    <lineage>
        <taxon>Eukaryota</taxon>
        <taxon>Fungi</taxon>
        <taxon>Dikarya</taxon>
        <taxon>Basidiomycota</taxon>
        <taxon>Agaricomycotina</taxon>
        <taxon>Tremellomycetes</taxon>
        <taxon>Tremellales</taxon>
        <taxon>Cryptococcaceae</taxon>
        <taxon>Cryptococcus</taxon>
    </lineage>
</organism>
<evidence type="ECO:0000256" key="9">
    <source>
        <dbReference type="SAM" id="MobiDB-lite"/>
    </source>
</evidence>
<keyword evidence="13" id="KW-1185">Reference proteome</keyword>
<dbReference type="GO" id="GO:0003724">
    <property type="term" value="F:RNA helicase activity"/>
    <property type="evidence" value="ECO:0007669"/>
    <property type="project" value="InterPro"/>
</dbReference>
<evidence type="ECO:0000256" key="3">
    <source>
        <dbReference type="ARBA" id="ARBA00022490"/>
    </source>
</evidence>
<protein>
    <recommendedName>
        <fullName evidence="14">Antiviral helicase SKI2</fullName>
    </recommendedName>
</protein>
<sequence>MKPEGEDQLFLDILGTAARPTAHYALPSQDLAASLGINGPLTKDEALKLLLNEVLAPPKKLNDHDLALWQVQPPVELPIPHLALTPLYQTHSVVPSFRGLSQDFTGWREALAPKPPAHPALSSSTTRAPGPLQNFVRGKGSYAPFNPGGLDAAARVEESEEETIDDEDGWKTRAPGMPRGLKLEGADQFLAEMLGPQSLAVKVRRRHRENEFEPQLAISRLGDNANDIDGIDHVPLKQSGKNIDDLLPVGRLPAPPPSKATHRSVVKKEWAHVVDVNQKLLNFEELVPEPARTWPFELDNFQKEAVFHLENGNSVFVAAHTSAGKTVVAEYAIALAAKHMTKAIYTSPIKALSNQKFRDFKTTFDPASVGILTGDVQINPEGSCLIMTTEILRSMLYKGADLIRDVEFVIFDEVHYVNDAERGVVWEEVIIMLPEHVGIILLSATVPNTKEFADWVGRTKKKDIYVISTPFRPVPLEHYLYAGRELHKIVDSKSQFLGAGYDTAGQALRRKQDKEREAAGLLPIQKTGGRGGAMRGRGSSINQLPTGRSAPFTRVGGGRAHLNRGGGNGAPAPAASSRGGRGNSRGGFSRPSHVLDQNVWTHLINHLKKLALLPVVNFVFSKKRCEEYASNLSMDMLAAKEKSEVHLIWEKGLTRLKGDDRTLPQILRMRELLSRGIGVHHGGLLPLVKEVVEILFARGLVKVLFATETFAMGVNMPAKCVVFSGICKHDGTSFRNLLPGEYTQMAGRAGRRGLDTTGTVIILSGDELPPVHELQEMMLGVPGKLCSQFRLTYNMILNLLRVEALKVEEMIKRSFSENATQKMAPEQQKLITQTEKQLTKLPSIDCVTCSSDINAYYDLSHECARINAQFLIKASRSTQNGKIFLPGRVVVLRNSHYPGNLAIILGNAPRIAMDSGVQPSKAYKVLVLVTPSQKSGQDDLKPSEVVPQWPPILPRGKFPNPTFEITQVDTYVISYVLDRIIKSDFFRMNQGKPSPDVVKTVDGLVSLHEDISTFAELPEVDWSRLREIEIQELYKNRNSLADRLRKLGCVLCKDFADHYAIVHERKQIEKNLQDLKLTLSDQNLALLPDYDSRVEVLKRLSFIDENSTVLLKGRVACEINSAPELILTELILENILADYSPEEVVALLSIFVFVEKTESQPIIPTKLQEGLDVIYRIADEVEREQDMCQVQHDEFATKYKSGLVEVVYEWAKGLPFNKITELTDVAEGTIVRVITRLDETCREVRDAARVIGDADLFQKMETAQSLIKRDIVFAASLYL</sequence>
<dbReference type="SMART" id="SM01142">
    <property type="entry name" value="DSHCT"/>
    <property type="match status" value="1"/>
</dbReference>
<dbReference type="InterPro" id="IPR016438">
    <property type="entry name" value="SKI2-like"/>
</dbReference>
<dbReference type="Pfam" id="PF13234">
    <property type="entry name" value="MTR4_beta-barrel"/>
    <property type="match status" value="1"/>
</dbReference>
<dbReference type="Pfam" id="PF00270">
    <property type="entry name" value="DEAD"/>
    <property type="match status" value="1"/>
</dbReference>
<dbReference type="Gene3D" id="1.10.3380.30">
    <property type="match status" value="1"/>
</dbReference>
<evidence type="ECO:0000256" key="8">
    <source>
        <dbReference type="ARBA" id="ARBA00022884"/>
    </source>
</evidence>
<dbReference type="GeneID" id="91084235"/>
<evidence type="ECO:0000259" key="10">
    <source>
        <dbReference type="PROSITE" id="PS51192"/>
    </source>
</evidence>
<dbReference type="SMART" id="SM00487">
    <property type="entry name" value="DEXDc"/>
    <property type="match status" value="1"/>
</dbReference>
<gene>
    <name evidence="12" type="ORF">L203_100019</name>
</gene>
<keyword evidence="5" id="KW-0378">Hydrolase</keyword>
<dbReference type="InterPro" id="IPR050699">
    <property type="entry name" value="RNA-DNA_Helicase"/>
</dbReference>
<dbReference type="GO" id="GO:0003723">
    <property type="term" value="F:RNA binding"/>
    <property type="evidence" value="ECO:0007669"/>
    <property type="project" value="UniProtKB-KW"/>
</dbReference>
<keyword evidence="8" id="KW-0694">RNA-binding</keyword>
<evidence type="ECO:0000256" key="4">
    <source>
        <dbReference type="ARBA" id="ARBA00022741"/>
    </source>
</evidence>
<reference evidence="12" key="2">
    <citation type="journal article" date="2022" name="Elife">
        <title>Obligate sexual reproduction of a homothallic fungus closely related to the Cryptococcus pathogenic species complex.</title>
        <authorList>
            <person name="Passer A.R."/>
            <person name="Clancey S.A."/>
            <person name="Shea T."/>
            <person name="David-Palma M."/>
            <person name="Averette A.F."/>
            <person name="Boekhout T."/>
            <person name="Porcel B.M."/>
            <person name="Nowrousian M."/>
            <person name="Cuomo C.A."/>
            <person name="Sun S."/>
            <person name="Heitman J."/>
            <person name="Coelho M.A."/>
        </authorList>
    </citation>
    <scope>NUCLEOTIDE SEQUENCE</scope>
    <source>
        <strain evidence="12">CBS 7841</strain>
    </source>
</reference>
<dbReference type="GO" id="GO:0005524">
    <property type="term" value="F:ATP binding"/>
    <property type="evidence" value="ECO:0007669"/>
    <property type="project" value="UniProtKB-KW"/>
</dbReference>
<evidence type="ECO:0000313" key="12">
    <source>
        <dbReference type="EMBL" id="WVN84883.1"/>
    </source>
</evidence>
<dbReference type="PROSITE" id="PS51194">
    <property type="entry name" value="HELICASE_CTER"/>
    <property type="match status" value="1"/>
</dbReference>
<dbReference type="PROSITE" id="PS51192">
    <property type="entry name" value="HELICASE_ATP_BIND_1"/>
    <property type="match status" value="1"/>
</dbReference>
<evidence type="ECO:0000256" key="7">
    <source>
        <dbReference type="ARBA" id="ARBA00022840"/>
    </source>
</evidence>